<dbReference type="PANTHER" id="PTHR22916:SF3">
    <property type="entry name" value="UDP-GLCNAC:BETAGAL BETA-1,3-N-ACETYLGLUCOSAMINYLTRANSFERASE-LIKE PROTEIN 1"/>
    <property type="match status" value="1"/>
</dbReference>
<dbReference type="RefSeq" id="WP_166646073.1">
    <property type="nucleotide sequence ID" value="NZ_SOAX01000005.1"/>
</dbReference>
<dbReference type="InterPro" id="IPR029044">
    <property type="entry name" value="Nucleotide-diphossugar_trans"/>
</dbReference>
<accession>A0A4R7JRL2</accession>
<organism evidence="2 3">
    <name type="scientific">Halospina denitrificans</name>
    <dbReference type="NCBI Taxonomy" id="332522"/>
    <lineage>
        <taxon>Bacteria</taxon>
        <taxon>Pseudomonadati</taxon>
        <taxon>Pseudomonadota</taxon>
        <taxon>Gammaproteobacteria</taxon>
        <taxon>Halospina</taxon>
    </lineage>
</organism>
<dbReference type="AlphaFoldDB" id="A0A4R7JRL2"/>
<proteinExistence type="predicted"/>
<evidence type="ECO:0000259" key="1">
    <source>
        <dbReference type="Pfam" id="PF00535"/>
    </source>
</evidence>
<dbReference type="PANTHER" id="PTHR22916">
    <property type="entry name" value="GLYCOSYLTRANSFERASE"/>
    <property type="match status" value="1"/>
</dbReference>
<sequence>MDQPLVSVVVATYNTADYVPDAVASVLAQTWQNLEVIIVDDGSTDDTQAVLQDSISDPRVHYIKTENRGQPRAKNRGIHESKGEFVAFCDADDLWRSNKLELQIPEFENPRVGVVYTDVSYLDENSIALDKKQPYTRHSGWVTHELAIRNFVPFGTAVIRRSCIEQDGMFDEALPMGIDWDLWLRYSVKWEFRHIPEQTYYYRVWPGQMSSNYRGRYENAFRILSQFIDQHPGALTKPVINRAWSDMYVNRGMYVARAEGVFFEPLMDVLRGLRKEPWYWPAWKSLIKLLIRRLR</sequence>
<dbReference type="InterPro" id="IPR001173">
    <property type="entry name" value="Glyco_trans_2-like"/>
</dbReference>
<protein>
    <submittedName>
        <fullName evidence="2">Glycosyltransferase involved in cell wall biosynthesis</fullName>
    </submittedName>
</protein>
<reference evidence="2 3" key="1">
    <citation type="submission" date="2019-03" db="EMBL/GenBank/DDBJ databases">
        <title>Genomic Encyclopedia of Type Strains, Phase IV (KMG-IV): sequencing the most valuable type-strain genomes for metagenomic binning, comparative biology and taxonomic classification.</title>
        <authorList>
            <person name="Goeker M."/>
        </authorList>
    </citation>
    <scope>NUCLEOTIDE SEQUENCE [LARGE SCALE GENOMIC DNA]</scope>
    <source>
        <strain evidence="2 3">DSM 15505</strain>
    </source>
</reference>
<dbReference type="GO" id="GO:0016758">
    <property type="term" value="F:hexosyltransferase activity"/>
    <property type="evidence" value="ECO:0007669"/>
    <property type="project" value="UniProtKB-ARBA"/>
</dbReference>
<keyword evidence="3" id="KW-1185">Reference proteome</keyword>
<dbReference type="SUPFAM" id="SSF53448">
    <property type="entry name" value="Nucleotide-diphospho-sugar transferases"/>
    <property type="match status" value="1"/>
</dbReference>
<keyword evidence="2" id="KW-0808">Transferase</keyword>
<comment type="caution">
    <text evidence="2">The sequence shown here is derived from an EMBL/GenBank/DDBJ whole genome shotgun (WGS) entry which is preliminary data.</text>
</comment>
<name>A0A4R7JRL2_9GAMM</name>
<evidence type="ECO:0000313" key="2">
    <source>
        <dbReference type="EMBL" id="TDT39479.1"/>
    </source>
</evidence>
<gene>
    <name evidence="2" type="ORF">DES49_2406</name>
</gene>
<dbReference type="Pfam" id="PF00535">
    <property type="entry name" value="Glycos_transf_2"/>
    <property type="match status" value="1"/>
</dbReference>
<dbReference type="Gene3D" id="3.90.550.10">
    <property type="entry name" value="Spore Coat Polysaccharide Biosynthesis Protein SpsA, Chain A"/>
    <property type="match status" value="1"/>
</dbReference>
<evidence type="ECO:0000313" key="3">
    <source>
        <dbReference type="Proteomes" id="UP000295830"/>
    </source>
</evidence>
<dbReference type="Proteomes" id="UP000295830">
    <property type="component" value="Unassembled WGS sequence"/>
</dbReference>
<feature type="domain" description="Glycosyltransferase 2-like" evidence="1">
    <location>
        <begin position="7"/>
        <end position="120"/>
    </location>
</feature>
<dbReference type="EMBL" id="SOAX01000005">
    <property type="protein sequence ID" value="TDT39479.1"/>
    <property type="molecule type" value="Genomic_DNA"/>
</dbReference>